<dbReference type="Proteomes" id="UP000001062">
    <property type="component" value="Chromosome"/>
</dbReference>
<proteinExistence type="predicted"/>
<evidence type="ECO:0000256" key="1">
    <source>
        <dbReference type="SAM" id="Coils"/>
    </source>
</evidence>
<dbReference type="PATRIC" id="fig|717774.3.peg.4242"/>
<evidence type="ECO:0000313" key="2">
    <source>
        <dbReference type="EMBL" id="ADZ93298.1"/>
    </source>
</evidence>
<dbReference type="PANTHER" id="PTHR30469">
    <property type="entry name" value="MULTIDRUG RESISTANCE PROTEIN MDTA"/>
    <property type="match status" value="1"/>
</dbReference>
<name>F2K084_MARM1</name>
<dbReference type="eggNOG" id="COG0845">
    <property type="taxonomic scope" value="Bacteria"/>
</dbReference>
<feature type="coiled-coil region" evidence="1">
    <location>
        <begin position="171"/>
        <end position="219"/>
    </location>
</feature>
<dbReference type="Gene3D" id="2.40.30.170">
    <property type="match status" value="1"/>
</dbReference>
<dbReference type="EMBL" id="CP002583">
    <property type="protein sequence ID" value="ADZ93298.1"/>
    <property type="molecule type" value="Genomic_DNA"/>
</dbReference>
<dbReference type="PANTHER" id="PTHR30469:SF15">
    <property type="entry name" value="HLYD FAMILY OF SECRETION PROTEINS"/>
    <property type="match status" value="1"/>
</dbReference>
<dbReference type="SUPFAM" id="SSF111369">
    <property type="entry name" value="HlyD-like secretion proteins"/>
    <property type="match status" value="1"/>
</dbReference>
<accession>F2K084</accession>
<dbReference type="GO" id="GO:1990281">
    <property type="term" value="C:efflux pump complex"/>
    <property type="evidence" value="ECO:0007669"/>
    <property type="project" value="TreeGrafter"/>
</dbReference>
<dbReference type="GO" id="GO:0015562">
    <property type="term" value="F:efflux transmembrane transporter activity"/>
    <property type="evidence" value="ECO:0007669"/>
    <property type="project" value="TreeGrafter"/>
</dbReference>
<reference evidence="2 3" key="1">
    <citation type="journal article" date="2012" name="Stand. Genomic Sci.">
        <title>Complete genome sequence of the melanogenic marine bacterium Marinomonas mediterranea type strain (MMB-1(T)).</title>
        <authorList>
            <person name="Lucas-Elio P."/>
            <person name="Goodwin L."/>
            <person name="Woyke T."/>
            <person name="Pitluck S."/>
            <person name="Nolan M."/>
            <person name="Kyrpides N.C."/>
            <person name="Detter J.C."/>
            <person name="Copeland A."/>
            <person name="Teshima H."/>
            <person name="Bruce D."/>
            <person name="Detter C."/>
            <person name="Tapia R."/>
            <person name="Han S."/>
            <person name="Land M.L."/>
            <person name="Ivanova N."/>
            <person name="Mikhailova N."/>
            <person name="Johnston A.W."/>
            <person name="Sanchez-Amat A."/>
        </authorList>
    </citation>
    <scope>NUCLEOTIDE SEQUENCE [LARGE SCALE GENOMIC DNA]</scope>
    <source>
        <strain evidence="3">ATCC 700492 / JCM 21426 / NBRC 103028 / MMB-1</strain>
    </source>
</reference>
<dbReference type="AlphaFoldDB" id="F2K084"/>
<dbReference type="RefSeq" id="WP_013663200.1">
    <property type="nucleotide sequence ID" value="NC_015276.1"/>
</dbReference>
<organism evidence="2 3">
    <name type="scientific">Marinomonas mediterranea (strain ATCC 700492 / JCM 21426 / NBRC 103028 / MMB-1)</name>
    <dbReference type="NCBI Taxonomy" id="717774"/>
    <lineage>
        <taxon>Bacteria</taxon>
        <taxon>Pseudomonadati</taxon>
        <taxon>Pseudomonadota</taxon>
        <taxon>Gammaproteobacteria</taxon>
        <taxon>Oceanospirillales</taxon>
        <taxon>Oceanospirillaceae</taxon>
        <taxon>Marinomonas</taxon>
    </lineage>
</organism>
<protein>
    <submittedName>
        <fullName evidence="2">Secretion protein HlyD family protein</fullName>
    </submittedName>
</protein>
<dbReference type="KEGG" id="mme:Marme_4098"/>
<evidence type="ECO:0000313" key="3">
    <source>
        <dbReference type="Proteomes" id="UP000001062"/>
    </source>
</evidence>
<sequence length="453" mass="50389">MKKWNFRSKRNLPIAVICGVIAVATVFKLKPDMEHVELAGRGQDAQYIPLQSFSVRPEITGFGRIQPNIKFSSLAEVSGKVVYFHPKLEKGELLPEGVVLLKIDDSTYQLQVAQGEAEVAAAEINLAEKKIALSNNLKDLELSRKKLVLAESEYRRIQGLYKSKHVSPSTLDQAKQNLLSKQQALQQYQNKKTLLPMEVKALEAQLDVAQTNLSKNKLDLENTVVTMPFMGRIHSVSVEEGQWVSVGASLFNASDIRKVQINGQFPLAQFKQFTGLLSSEFSLSQLNEQGMQTFIDELNLSAQVSLLGDENVIWKADVERFSDEIDPQTQTVGVILSVSESYRTIDMGNRPPLLTGMRAKVDLFGKAQPFVVIPRHLVHNSDILVADGEMALSRIHLTAPLAQNNVVLTQNFSLVNQKLITSDLFPAIEGSKVQIRLDQVMNDQLQTWLGGGK</sequence>
<dbReference type="HOGENOM" id="CLU_018816_18_1_6"/>
<dbReference type="STRING" id="717774.Marme_4098"/>
<keyword evidence="1" id="KW-0175">Coiled coil</keyword>
<dbReference type="Gene3D" id="1.10.287.470">
    <property type="entry name" value="Helix hairpin bin"/>
    <property type="match status" value="1"/>
</dbReference>
<dbReference type="Gene3D" id="2.40.50.100">
    <property type="match status" value="1"/>
</dbReference>
<keyword evidence="3" id="KW-1185">Reference proteome</keyword>
<gene>
    <name evidence="2" type="ordered locus">Marme_4098</name>
</gene>